<evidence type="ECO:0000313" key="2">
    <source>
        <dbReference type="Proteomes" id="UP001066276"/>
    </source>
</evidence>
<protein>
    <submittedName>
        <fullName evidence="1">Uncharacterized protein</fullName>
    </submittedName>
</protein>
<reference evidence="1" key="1">
    <citation type="journal article" date="2022" name="bioRxiv">
        <title>Sequencing and chromosome-scale assembly of the giantPleurodeles waltlgenome.</title>
        <authorList>
            <person name="Brown T."/>
            <person name="Elewa A."/>
            <person name="Iarovenko S."/>
            <person name="Subramanian E."/>
            <person name="Araus A.J."/>
            <person name="Petzold A."/>
            <person name="Susuki M."/>
            <person name="Suzuki K.-i.T."/>
            <person name="Hayashi T."/>
            <person name="Toyoda A."/>
            <person name="Oliveira C."/>
            <person name="Osipova E."/>
            <person name="Leigh N.D."/>
            <person name="Simon A."/>
            <person name="Yun M.H."/>
        </authorList>
    </citation>
    <scope>NUCLEOTIDE SEQUENCE</scope>
    <source>
        <strain evidence="1">20211129_DDA</strain>
        <tissue evidence="1">Liver</tissue>
    </source>
</reference>
<accession>A0AAV7NBW5</accession>
<evidence type="ECO:0000313" key="1">
    <source>
        <dbReference type="EMBL" id="KAJ1113592.1"/>
    </source>
</evidence>
<organism evidence="1 2">
    <name type="scientific">Pleurodeles waltl</name>
    <name type="common">Iberian ribbed newt</name>
    <dbReference type="NCBI Taxonomy" id="8319"/>
    <lineage>
        <taxon>Eukaryota</taxon>
        <taxon>Metazoa</taxon>
        <taxon>Chordata</taxon>
        <taxon>Craniata</taxon>
        <taxon>Vertebrata</taxon>
        <taxon>Euteleostomi</taxon>
        <taxon>Amphibia</taxon>
        <taxon>Batrachia</taxon>
        <taxon>Caudata</taxon>
        <taxon>Salamandroidea</taxon>
        <taxon>Salamandridae</taxon>
        <taxon>Pleurodelinae</taxon>
        <taxon>Pleurodeles</taxon>
    </lineage>
</organism>
<dbReference type="EMBL" id="JANPWB010000012">
    <property type="protein sequence ID" value="KAJ1113592.1"/>
    <property type="molecule type" value="Genomic_DNA"/>
</dbReference>
<comment type="caution">
    <text evidence="1">The sequence shown here is derived from an EMBL/GenBank/DDBJ whole genome shotgun (WGS) entry which is preliminary data.</text>
</comment>
<dbReference type="AlphaFoldDB" id="A0AAV7NBW5"/>
<proteinExistence type="predicted"/>
<gene>
    <name evidence="1" type="ORF">NDU88_001834</name>
</gene>
<name>A0AAV7NBW5_PLEWA</name>
<sequence length="132" mass="14944">MPTTSGPGVHLKELAKIERDLHQAEIHVAENTVLALQLRQLRTRRHEAESTLRHQDYRTGMALQHAQVDQLGKVLAWLLREVHHGTPAMSITMPDGTMSTSQLAINDTFRAYYQQLYEQPAGLGVECTQFLE</sequence>
<keyword evidence="2" id="KW-1185">Reference proteome</keyword>
<dbReference type="Proteomes" id="UP001066276">
    <property type="component" value="Chromosome 8"/>
</dbReference>